<sequence length="140" mass="16128">MSLNNKIIIRNFTQSDYPFMRQILEEGGLFDSNIDNEARVLEKISRDPQSTIVAEEGGKIIGTLSIMEDGQLAFLVRLAVKKEHRGRGLGTKLMQEAETILKARGYEEVHILVNEKDPELQDYYERLGYGKGQVYQWMYK</sequence>
<dbReference type="InterPro" id="IPR016181">
    <property type="entry name" value="Acyl_CoA_acyltransferase"/>
</dbReference>
<dbReference type="InterPro" id="IPR000182">
    <property type="entry name" value="GNAT_dom"/>
</dbReference>
<feature type="non-terminal residue" evidence="4">
    <location>
        <position position="140"/>
    </location>
</feature>
<accession>A0A1F4VQF6</accession>
<name>A0A1F4VQF6_UNCKA</name>
<keyword evidence="2" id="KW-0012">Acyltransferase</keyword>
<evidence type="ECO:0000256" key="1">
    <source>
        <dbReference type="ARBA" id="ARBA00022679"/>
    </source>
</evidence>
<dbReference type="AlphaFoldDB" id="A0A1F4VQF6"/>
<organism evidence="4 5">
    <name type="scientific">candidate division WWE3 bacterium RIFCSPLOWO2_01_FULL_42_11</name>
    <dbReference type="NCBI Taxonomy" id="1802627"/>
    <lineage>
        <taxon>Bacteria</taxon>
        <taxon>Katanobacteria</taxon>
    </lineage>
</organism>
<dbReference type="InterPro" id="IPR050832">
    <property type="entry name" value="Bact_Acetyltransf"/>
</dbReference>
<dbReference type="PROSITE" id="PS51186">
    <property type="entry name" value="GNAT"/>
    <property type="match status" value="1"/>
</dbReference>
<keyword evidence="1" id="KW-0808">Transferase</keyword>
<gene>
    <name evidence="4" type="ORF">A3A70_00805</name>
</gene>
<evidence type="ECO:0000259" key="3">
    <source>
        <dbReference type="PROSITE" id="PS51186"/>
    </source>
</evidence>
<comment type="caution">
    <text evidence="4">The sequence shown here is derived from an EMBL/GenBank/DDBJ whole genome shotgun (WGS) entry which is preliminary data.</text>
</comment>
<protein>
    <recommendedName>
        <fullName evidence="3">N-acetyltransferase domain-containing protein</fullName>
    </recommendedName>
</protein>
<dbReference type="SUPFAM" id="SSF55729">
    <property type="entry name" value="Acyl-CoA N-acyltransferases (Nat)"/>
    <property type="match status" value="1"/>
</dbReference>
<dbReference type="Pfam" id="PF00583">
    <property type="entry name" value="Acetyltransf_1"/>
    <property type="match status" value="1"/>
</dbReference>
<dbReference type="Gene3D" id="3.40.630.30">
    <property type="match status" value="1"/>
</dbReference>
<dbReference type="Proteomes" id="UP000178964">
    <property type="component" value="Unassembled WGS sequence"/>
</dbReference>
<dbReference type="CDD" id="cd04301">
    <property type="entry name" value="NAT_SF"/>
    <property type="match status" value="1"/>
</dbReference>
<evidence type="ECO:0000313" key="4">
    <source>
        <dbReference type="EMBL" id="OGC59218.1"/>
    </source>
</evidence>
<dbReference type="PANTHER" id="PTHR43877">
    <property type="entry name" value="AMINOALKYLPHOSPHONATE N-ACETYLTRANSFERASE-RELATED-RELATED"/>
    <property type="match status" value="1"/>
</dbReference>
<dbReference type="GO" id="GO:0016747">
    <property type="term" value="F:acyltransferase activity, transferring groups other than amino-acyl groups"/>
    <property type="evidence" value="ECO:0007669"/>
    <property type="project" value="InterPro"/>
</dbReference>
<dbReference type="STRING" id="1802627.A3A70_00805"/>
<feature type="domain" description="N-acetyltransferase" evidence="3">
    <location>
        <begin position="7"/>
        <end position="140"/>
    </location>
</feature>
<evidence type="ECO:0000313" key="5">
    <source>
        <dbReference type="Proteomes" id="UP000178964"/>
    </source>
</evidence>
<reference evidence="4 5" key="1">
    <citation type="journal article" date="2016" name="Nat. Commun.">
        <title>Thousands of microbial genomes shed light on interconnected biogeochemical processes in an aquifer system.</title>
        <authorList>
            <person name="Anantharaman K."/>
            <person name="Brown C.T."/>
            <person name="Hug L.A."/>
            <person name="Sharon I."/>
            <person name="Castelle C.J."/>
            <person name="Probst A.J."/>
            <person name="Thomas B.C."/>
            <person name="Singh A."/>
            <person name="Wilkins M.J."/>
            <person name="Karaoz U."/>
            <person name="Brodie E.L."/>
            <person name="Williams K.H."/>
            <person name="Hubbard S.S."/>
            <person name="Banfield J.F."/>
        </authorList>
    </citation>
    <scope>NUCLEOTIDE SEQUENCE [LARGE SCALE GENOMIC DNA]</scope>
</reference>
<evidence type="ECO:0000256" key="2">
    <source>
        <dbReference type="ARBA" id="ARBA00023315"/>
    </source>
</evidence>
<dbReference type="EMBL" id="MEVK01000020">
    <property type="protein sequence ID" value="OGC59218.1"/>
    <property type="molecule type" value="Genomic_DNA"/>
</dbReference>
<proteinExistence type="predicted"/>